<proteinExistence type="predicted"/>
<dbReference type="EMBL" id="CAJVPU010008621">
    <property type="protein sequence ID" value="CAG8585954.1"/>
    <property type="molecule type" value="Genomic_DNA"/>
</dbReference>
<evidence type="ECO:0000313" key="2">
    <source>
        <dbReference type="Proteomes" id="UP000789702"/>
    </source>
</evidence>
<keyword evidence="2" id="KW-1185">Reference proteome</keyword>
<gene>
    <name evidence="1" type="ORF">DHETER_LOCUS6665</name>
</gene>
<sequence>RAEDNEVLKDKFRSFLEQYELREKHFNSVVRSKDLELQLYEAKLQQQKQLTEQETLKVNSLKSQVETFTKTEIELRKQLNIYVDKFKQVEETLNKSNELFMTFRKEMEQMTKKTKKLEKENSAIKGKCDTMNKNILEMAEERTRDQKTIDDAMKKQAKLENLCRALQTERTVLEKKLESLK</sequence>
<name>A0ACA9MED9_9GLOM</name>
<feature type="non-terminal residue" evidence="1">
    <location>
        <position position="1"/>
    </location>
</feature>
<evidence type="ECO:0000313" key="1">
    <source>
        <dbReference type="EMBL" id="CAG8585954.1"/>
    </source>
</evidence>
<reference evidence="1" key="1">
    <citation type="submission" date="2021-06" db="EMBL/GenBank/DDBJ databases">
        <authorList>
            <person name="Kallberg Y."/>
            <person name="Tangrot J."/>
            <person name="Rosling A."/>
        </authorList>
    </citation>
    <scope>NUCLEOTIDE SEQUENCE</scope>
    <source>
        <strain evidence="1">IL203A</strain>
    </source>
</reference>
<dbReference type="Proteomes" id="UP000789702">
    <property type="component" value="Unassembled WGS sequence"/>
</dbReference>
<organism evidence="1 2">
    <name type="scientific">Dentiscutata heterogama</name>
    <dbReference type="NCBI Taxonomy" id="1316150"/>
    <lineage>
        <taxon>Eukaryota</taxon>
        <taxon>Fungi</taxon>
        <taxon>Fungi incertae sedis</taxon>
        <taxon>Mucoromycota</taxon>
        <taxon>Glomeromycotina</taxon>
        <taxon>Glomeromycetes</taxon>
        <taxon>Diversisporales</taxon>
        <taxon>Gigasporaceae</taxon>
        <taxon>Dentiscutata</taxon>
    </lineage>
</organism>
<accession>A0ACA9MED9</accession>
<protein>
    <submittedName>
        <fullName evidence="1">9004_t:CDS:1</fullName>
    </submittedName>
</protein>
<comment type="caution">
    <text evidence="1">The sequence shown here is derived from an EMBL/GenBank/DDBJ whole genome shotgun (WGS) entry which is preliminary data.</text>
</comment>